<dbReference type="Pfam" id="PF12937">
    <property type="entry name" value="F-box-like"/>
    <property type="match status" value="1"/>
</dbReference>
<proteinExistence type="predicted"/>
<comment type="caution">
    <text evidence="2">The sequence shown here is derived from an EMBL/GenBank/DDBJ whole genome shotgun (WGS) entry which is preliminary data.</text>
</comment>
<dbReference type="PROSITE" id="PS50181">
    <property type="entry name" value="FBOX"/>
    <property type="match status" value="1"/>
</dbReference>
<organism evidence="2 3">
    <name type="scientific">Roridomyces roridus</name>
    <dbReference type="NCBI Taxonomy" id="1738132"/>
    <lineage>
        <taxon>Eukaryota</taxon>
        <taxon>Fungi</taxon>
        <taxon>Dikarya</taxon>
        <taxon>Basidiomycota</taxon>
        <taxon>Agaricomycotina</taxon>
        <taxon>Agaricomycetes</taxon>
        <taxon>Agaricomycetidae</taxon>
        <taxon>Agaricales</taxon>
        <taxon>Marasmiineae</taxon>
        <taxon>Mycenaceae</taxon>
        <taxon>Roridomyces</taxon>
    </lineage>
</organism>
<keyword evidence="3" id="KW-1185">Reference proteome</keyword>
<gene>
    <name evidence="2" type="ORF">FB45DRAFT_933863</name>
</gene>
<dbReference type="AlphaFoldDB" id="A0AAD7FFQ3"/>
<dbReference type="SUPFAM" id="SSF81383">
    <property type="entry name" value="F-box domain"/>
    <property type="match status" value="1"/>
</dbReference>
<name>A0AAD7FFQ3_9AGAR</name>
<dbReference type="EMBL" id="JARKIF010000021">
    <property type="protein sequence ID" value="KAJ7617306.1"/>
    <property type="molecule type" value="Genomic_DNA"/>
</dbReference>
<evidence type="ECO:0000313" key="2">
    <source>
        <dbReference type="EMBL" id="KAJ7617306.1"/>
    </source>
</evidence>
<feature type="domain" description="F-box" evidence="1">
    <location>
        <begin position="1"/>
        <end position="53"/>
    </location>
</feature>
<accession>A0AAD7FFQ3</accession>
<evidence type="ECO:0000259" key="1">
    <source>
        <dbReference type="PROSITE" id="PS50181"/>
    </source>
</evidence>
<dbReference type="Gene3D" id="1.20.1280.50">
    <property type="match status" value="1"/>
</dbReference>
<dbReference type="InterPro" id="IPR001810">
    <property type="entry name" value="F-box_dom"/>
</dbReference>
<dbReference type="InterPro" id="IPR036047">
    <property type="entry name" value="F-box-like_dom_sf"/>
</dbReference>
<dbReference type="Proteomes" id="UP001221142">
    <property type="component" value="Unassembled WGS sequence"/>
</dbReference>
<protein>
    <recommendedName>
        <fullName evidence="1">F-box domain-containing protein</fullName>
    </recommendedName>
</protein>
<reference evidence="2" key="1">
    <citation type="submission" date="2023-03" db="EMBL/GenBank/DDBJ databases">
        <title>Massive genome expansion in bonnet fungi (Mycena s.s.) driven by repeated elements and novel gene families across ecological guilds.</title>
        <authorList>
            <consortium name="Lawrence Berkeley National Laboratory"/>
            <person name="Harder C.B."/>
            <person name="Miyauchi S."/>
            <person name="Viragh M."/>
            <person name="Kuo A."/>
            <person name="Thoen E."/>
            <person name="Andreopoulos B."/>
            <person name="Lu D."/>
            <person name="Skrede I."/>
            <person name="Drula E."/>
            <person name="Henrissat B."/>
            <person name="Morin E."/>
            <person name="Kohler A."/>
            <person name="Barry K."/>
            <person name="LaButti K."/>
            <person name="Morin E."/>
            <person name="Salamov A."/>
            <person name="Lipzen A."/>
            <person name="Mereny Z."/>
            <person name="Hegedus B."/>
            <person name="Baldrian P."/>
            <person name="Stursova M."/>
            <person name="Weitz H."/>
            <person name="Taylor A."/>
            <person name="Grigoriev I.V."/>
            <person name="Nagy L.G."/>
            <person name="Martin F."/>
            <person name="Kauserud H."/>
        </authorList>
    </citation>
    <scope>NUCLEOTIDE SEQUENCE</scope>
    <source>
        <strain evidence="2">9284</strain>
    </source>
</reference>
<evidence type="ECO:0000313" key="3">
    <source>
        <dbReference type="Proteomes" id="UP001221142"/>
    </source>
</evidence>
<sequence>MRISDVPLEILCRILVLSDPQTILRCSSVSSTWHDAIAGCLELQYQVELWKAGLVCGLPSSMSMADKLQALAKHRRAWQELDWTSKTEFDLPSSREHELVAGIFAFREDFGPPLIDVDPGTLETVTLAMDPTQDLLAVVYSPAPGSDSFTLILRSLSAENPHPMARHPTITIEADNVVLGPRTIQIAHDVVGISFGILGVIRIWNWHTGVLLADVARLDTRLPDFRFLSPRAFVTASPTESGWIDIFMITPTKAPDHAGAVHVVRLRFPELARVDGMSLWDSQAIDISGGPVCGHPIRGSFSPRTENGIYLFMHEVHSLNHERQSRWLRLMIHHRTLADYISRYLQADQTECIDLQWEAWGPRNTRILPGDPLDWIAATHGERIAIRGVEQLQVQVFDFGIFPGDPANDKSEDDALVLGPTTIGAPFNDPVTTYLPFRRTSLETRDFNRIFMDQEHLIVAEDFEEDFEMTIFKFPCTV</sequence>